<evidence type="ECO:0000313" key="1">
    <source>
        <dbReference type="EMBL" id="MBB4092447.1"/>
    </source>
</evidence>
<accession>A0AB34YMK4</accession>
<gene>
    <name evidence="1" type="ORF">GGQ79_000932</name>
</gene>
<evidence type="ECO:0000313" key="2">
    <source>
        <dbReference type="Proteomes" id="UP000553980"/>
    </source>
</evidence>
<comment type="caution">
    <text evidence="1">The sequence shown here is derived from an EMBL/GenBank/DDBJ whole genome shotgun (WGS) entry which is preliminary data.</text>
</comment>
<sequence>MKSLSAFAPLPAPAAYRPHMRLTAYGAAFLPSWHGRARDTWVMVFLTDNK</sequence>
<keyword evidence="2" id="KW-1185">Reference proteome</keyword>
<name>A0AB34YMK4_9HYPH</name>
<dbReference type="AlphaFoldDB" id="A0AB34YMK4"/>
<dbReference type="EMBL" id="JACIEX010000002">
    <property type="protein sequence ID" value="MBB4092447.1"/>
    <property type="molecule type" value="Genomic_DNA"/>
</dbReference>
<proteinExistence type="predicted"/>
<dbReference type="RefSeq" id="WP_158295686.1">
    <property type="nucleotide sequence ID" value="NZ_JACIEX010000002.1"/>
</dbReference>
<reference evidence="1 2" key="1">
    <citation type="submission" date="2020-08" db="EMBL/GenBank/DDBJ databases">
        <title>Genomic Encyclopedia of Type Strains, Phase IV (KMG-IV): sequencing the most valuable type-strain genomes for metagenomic binning, comparative biology and taxonomic classification.</title>
        <authorList>
            <person name="Goeker M."/>
        </authorList>
    </citation>
    <scope>NUCLEOTIDE SEQUENCE [LARGE SCALE GENOMIC DNA]</scope>
    <source>
        <strain evidence="1 2">DSM 23868</strain>
    </source>
</reference>
<organism evidence="1 2">
    <name type="scientific">Brucella pecoris</name>
    <dbReference type="NCBI Taxonomy" id="867683"/>
    <lineage>
        <taxon>Bacteria</taxon>
        <taxon>Pseudomonadati</taxon>
        <taxon>Pseudomonadota</taxon>
        <taxon>Alphaproteobacteria</taxon>
        <taxon>Hyphomicrobiales</taxon>
        <taxon>Brucellaceae</taxon>
        <taxon>Brucella/Ochrobactrum group</taxon>
        <taxon>Brucella</taxon>
    </lineage>
</organism>
<protein>
    <submittedName>
        <fullName evidence="1">Uncharacterized protein</fullName>
    </submittedName>
</protein>
<dbReference type="Proteomes" id="UP000553980">
    <property type="component" value="Unassembled WGS sequence"/>
</dbReference>